<dbReference type="PANTHER" id="PTHR38011:SF11">
    <property type="entry name" value="2,5-DIAMINO-6-RIBOSYLAMINO-4(3H)-PYRIMIDINONE 5'-PHOSPHATE REDUCTASE"/>
    <property type="match status" value="1"/>
</dbReference>
<feature type="region of interest" description="Disordered" evidence="1">
    <location>
        <begin position="197"/>
        <end position="217"/>
    </location>
</feature>
<proteinExistence type="predicted"/>
<evidence type="ECO:0000259" key="2">
    <source>
        <dbReference type="Pfam" id="PF01872"/>
    </source>
</evidence>
<dbReference type="Proteomes" id="UP000238356">
    <property type="component" value="Unassembled WGS sequence"/>
</dbReference>
<protein>
    <submittedName>
        <fullName evidence="3">Deaminase</fullName>
    </submittedName>
</protein>
<gene>
    <name evidence="3" type="ORF">C5F51_07715</name>
</gene>
<reference evidence="3 4" key="1">
    <citation type="submission" date="2018-02" db="EMBL/GenBank/DDBJ databases">
        <title>8 Nocardia nova and 1 Nocardia cyriacigeorgica strain used for evolution to TMP-SMX.</title>
        <authorList>
            <person name="Mehta H."/>
            <person name="Weng J."/>
            <person name="Shamoo Y."/>
        </authorList>
    </citation>
    <scope>NUCLEOTIDE SEQUENCE [LARGE SCALE GENOMIC DNA]</scope>
    <source>
        <strain evidence="3 4">BAA2227</strain>
    </source>
</reference>
<dbReference type="GO" id="GO:0008703">
    <property type="term" value="F:5-amino-6-(5-phosphoribosylamino)uracil reductase activity"/>
    <property type="evidence" value="ECO:0007669"/>
    <property type="project" value="InterPro"/>
</dbReference>
<dbReference type="InterPro" id="IPR024072">
    <property type="entry name" value="DHFR-like_dom_sf"/>
</dbReference>
<dbReference type="EMBL" id="PSZD01000004">
    <property type="protein sequence ID" value="PPJ30390.1"/>
    <property type="molecule type" value="Genomic_DNA"/>
</dbReference>
<sequence>MGKIVVFENVSLDGVTQDPTGAEGFSDADWRAALSPDDRAEWARLIHDDVLDAQALLLGRRSYEYFAARYPLRTGATADRMNGLPKYVVSATLSDPQWNNTTVLRGDLAEQVARLRHLVDGEIRVYASTELVHALTGHGLVDEVRLAVFPVVMGAGSRLFACADGSAPVSPRPLRLTGVRAVGTGLVHLTYARLPDASAGQPDRRDGRTGIPVGDAG</sequence>
<dbReference type="Gene3D" id="3.40.430.10">
    <property type="entry name" value="Dihydrofolate Reductase, subunit A"/>
    <property type="match status" value="1"/>
</dbReference>
<evidence type="ECO:0000313" key="4">
    <source>
        <dbReference type="Proteomes" id="UP000238356"/>
    </source>
</evidence>
<dbReference type="AlphaFoldDB" id="A0A2S6AA79"/>
<dbReference type="RefSeq" id="WP_104362838.1">
    <property type="nucleotide sequence ID" value="NZ_PSYZ01000007.1"/>
</dbReference>
<dbReference type="InterPro" id="IPR002734">
    <property type="entry name" value="RibDG_C"/>
</dbReference>
<dbReference type="PANTHER" id="PTHR38011">
    <property type="entry name" value="DIHYDROFOLATE REDUCTASE FAMILY PROTEIN (AFU_ORTHOLOGUE AFUA_8G06820)"/>
    <property type="match status" value="1"/>
</dbReference>
<evidence type="ECO:0000313" key="3">
    <source>
        <dbReference type="EMBL" id="PPJ30390.1"/>
    </source>
</evidence>
<name>A0A2S6AA79_9NOCA</name>
<dbReference type="GO" id="GO:0009231">
    <property type="term" value="P:riboflavin biosynthetic process"/>
    <property type="evidence" value="ECO:0007669"/>
    <property type="project" value="InterPro"/>
</dbReference>
<dbReference type="SUPFAM" id="SSF53597">
    <property type="entry name" value="Dihydrofolate reductase-like"/>
    <property type="match status" value="1"/>
</dbReference>
<dbReference type="InterPro" id="IPR050765">
    <property type="entry name" value="Riboflavin_Biosynth_HTPR"/>
</dbReference>
<feature type="domain" description="Bacterial bifunctional deaminase-reductase C-terminal" evidence="2">
    <location>
        <begin position="3"/>
        <end position="187"/>
    </location>
</feature>
<dbReference type="Pfam" id="PF01872">
    <property type="entry name" value="RibD_C"/>
    <property type="match status" value="1"/>
</dbReference>
<accession>A0A2S6AA79</accession>
<keyword evidence="4" id="KW-1185">Reference proteome</keyword>
<evidence type="ECO:0000256" key="1">
    <source>
        <dbReference type="SAM" id="MobiDB-lite"/>
    </source>
</evidence>
<organism evidence="3 4">
    <name type="scientific">Nocardia nova</name>
    <dbReference type="NCBI Taxonomy" id="37330"/>
    <lineage>
        <taxon>Bacteria</taxon>
        <taxon>Bacillati</taxon>
        <taxon>Actinomycetota</taxon>
        <taxon>Actinomycetes</taxon>
        <taxon>Mycobacteriales</taxon>
        <taxon>Nocardiaceae</taxon>
        <taxon>Nocardia</taxon>
    </lineage>
</organism>
<comment type="caution">
    <text evidence="3">The sequence shown here is derived from an EMBL/GenBank/DDBJ whole genome shotgun (WGS) entry which is preliminary data.</text>
</comment>